<evidence type="ECO:0000256" key="2">
    <source>
        <dbReference type="SAM" id="Phobius"/>
    </source>
</evidence>
<feature type="transmembrane region" description="Helical" evidence="2">
    <location>
        <begin position="78"/>
        <end position="98"/>
    </location>
</feature>
<evidence type="ECO:0000313" key="3">
    <source>
        <dbReference type="EMBL" id="MBM2619270.1"/>
    </source>
</evidence>
<reference evidence="3 4" key="1">
    <citation type="submission" date="2021-01" db="EMBL/GenBank/DDBJ databases">
        <title>Actinoplanes sp. nov. LDG1-06 isolated from lichen.</title>
        <authorList>
            <person name="Saeng-In P."/>
            <person name="Phongsopitanun W."/>
            <person name="Kanchanasin P."/>
            <person name="Yuki M."/>
            <person name="Kudo T."/>
            <person name="Ohkuma M."/>
            <person name="Tanasupawat S."/>
        </authorList>
    </citation>
    <scope>NUCLEOTIDE SEQUENCE [LARGE SCALE GENOMIC DNA]</scope>
    <source>
        <strain evidence="3 4">LDG1-06</strain>
    </source>
</reference>
<proteinExistence type="predicted"/>
<feature type="region of interest" description="Disordered" evidence="1">
    <location>
        <begin position="1"/>
        <end position="20"/>
    </location>
</feature>
<feature type="transmembrane region" description="Helical" evidence="2">
    <location>
        <begin position="28"/>
        <end position="57"/>
    </location>
</feature>
<sequence length="115" mass="11557">MTTPPPYYGPPGGEPGGVPAAPENTQGLVGMILGIVSIPLVCCFYLGIPLGIAAAVVSYLGLQKANAGRATNRSQAMAGLITGAVGAVLGIALLIWAITAGSSINWEDFTNNSSN</sequence>
<keyword evidence="2" id="KW-0812">Transmembrane</keyword>
<comment type="caution">
    <text evidence="3">The sequence shown here is derived from an EMBL/GenBank/DDBJ whole genome shotgun (WGS) entry which is preliminary data.</text>
</comment>
<accession>A0ABS2AHI1</accession>
<organism evidence="3 4">
    <name type="scientific">Paractinoplanes ovalisporus</name>
    <dbReference type="NCBI Taxonomy" id="2810368"/>
    <lineage>
        <taxon>Bacteria</taxon>
        <taxon>Bacillati</taxon>
        <taxon>Actinomycetota</taxon>
        <taxon>Actinomycetes</taxon>
        <taxon>Micromonosporales</taxon>
        <taxon>Micromonosporaceae</taxon>
        <taxon>Paractinoplanes</taxon>
    </lineage>
</organism>
<dbReference type="Proteomes" id="UP000632138">
    <property type="component" value="Unassembled WGS sequence"/>
</dbReference>
<keyword evidence="4" id="KW-1185">Reference proteome</keyword>
<dbReference type="EMBL" id="JAENHP010000009">
    <property type="protein sequence ID" value="MBM2619270.1"/>
    <property type="molecule type" value="Genomic_DNA"/>
</dbReference>
<keyword evidence="2" id="KW-0472">Membrane</keyword>
<gene>
    <name evidence="3" type="ORF">JIG36_27335</name>
</gene>
<keyword evidence="2" id="KW-1133">Transmembrane helix</keyword>
<name>A0ABS2AHI1_9ACTN</name>
<dbReference type="RefSeq" id="WP_203379244.1">
    <property type="nucleotide sequence ID" value="NZ_JAENHP010000009.1"/>
</dbReference>
<feature type="compositionally biased region" description="Pro residues" evidence="1">
    <location>
        <begin position="1"/>
        <end position="13"/>
    </location>
</feature>
<evidence type="ECO:0000313" key="4">
    <source>
        <dbReference type="Proteomes" id="UP000632138"/>
    </source>
</evidence>
<evidence type="ECO:0000256" key="1">
    <source>
        <dbReference type="SAM" id="MobiDB-lite"/>
    </source>
</evidence>
<protein>
    <submittedName>
        <fullName evidence="3">DUF4190 domain-containing protein</fullName>
    </submittedName>
</protein>